<organism evidence="7 8">
    <name type="scientific">Mixia osmundae (strain CBS 9802 / IAM 14324 / JCM 22182 / KY 12970)</name>
    <dbReference type="NCBI Taxonomy" id="764103"/>
    <lineage>
        <taxon>Eukaryota</taxon>
        <taxon>Fungi</taxon>
        <taxon>Dikarya</taxon>
        <taxon>Basidiomycota</taxon>
        <taxon>Pucciniomycotina</taxon>
        <taxon>Mixiomycetes</taxon>
        <taxon>Mixiales</taxon>
        <taxon>Mixiaceae</taxon>
        <taxon>Mixia</taxon>
    </lineage>
</organism>
<gene>
    <name evidence="7" type="primary">Mo06742</name>
    <name evidence="7" type="ORF">E5Q_06742</name>
</gene>
<protein>
    <recommendedName>
        <fullName evidence="9">Symplekin</fullName>
    </recommendedName>
</protein>
<dbReference type="Proteomes" id="UP000009131">
    <property type="component" value="Unassembled WGS sequence"/>
</dbReference>
<dbReference type="EMBL" id="BABT02000252">
    <property type="protein sequence ID" value="GAB00040.1"/>
    <property type="molecule type" value="Genomic_DNA"/>
</dbReference>
<evidence type="ECO:0000259" key="5">
    <source>
        <dbReference type="Pfam" id="PF11935"/>
    </source>
</evidence>
<feature type="region of interest" description="Disordered" evidence="4">
    <location>
        <begin position="306"/>
        <end position="348"/>
    </location>
</feature>
<evidence type="ECO:0000259" key="6">
    <source>
        <dbReference type="Pfam" id="PF12295"/>
    </source>
</evidence>
<evidence type="ECO:0008006" key="9">
    <source>
        <dbReference type="Google" id="ProtNLM"/>
    </source>
</evidence>
<evidence type="ECO:0000313" key="7">
    <source>
        <dbReference type="EMBL" id="GAB00040.1"/>
    </source>
</evidence>
<dbReference type="InterPro" id="IPR032460">
    <property type="entry name" value="Symplekin/Pta1_N"/>
</dbReference>
<dbReference type="Pfam" id="PF11935">
    <property type="entry name" value="SYMPK_PTA1_N"/>
    <property type="match status" value="1"/>
</dbReference>
<dbReference type="RefSeq" id="XP_014565644.1">
    <property type="nucleotide sequence ID" value="XM_014710158.1"/>
</dbReference>
<dbReference type="OrthoDB" id="331600at2759"/>
<reference evidence="7 8" key="2">
    <citation type="journal article" date="2012" name="Open Biol.">
        <title>Characteristics of nucleosomes and linker DNA regions on the genome of the basidiomycete Mixia osmundae revealed by mono- and dinucleosome mapping.</title>
        <authorList>
            <person name="Nishida H."/>
            <person name="Kondo S."/>
            <person name="Matsumoto T."/>
            <person name="Suzuki Y."/>
            <person name="Yoshikawa H."/>
            <person name="Taylor T.D."/>
            <person name="Sugiyama J."/>
        </authorList>
    </citation>
    <scope>NUCLEOTIDE SEQUENCE [LARGE SCALE GENOMIC DNA]</scope>
    <source>
        <strain evidence="8">CBS 9802 / IAM 14324 / JCM 22182 / KY 12970</strain>
    </source>
</reference>
<keyword evidence="3" id="KW-0539">Nucleus</keyword>
<dbReference type="HOGENOM" id="CLU_008962_0_0_1"/>
<dbReference type="SUPFAM" id="SSF48371">
    <property type="entry name" value="ARM repeat"/>
    <property type="match status" value="1"/>
</dbReference>
<feature type="compositionally biased region" description="Basic and acidic residues" evidence="4">
    <location>
        <begin position="307"/>
        <end position="332"/>
    </location>
</feature>
<dbReference type="PANTHER" id="PTHR15245:SF20">
    <property type="entry name" value="SYMPLEKIN"/>
    <property type="match status" value="1"/>
</dbReference>
<dbReference type="PANTHER" id="PTHR15245">
    <property type="entry name" value="SYMPLEKIN-RELATED"/>
    <property type="match status" value="1"/>
</dbReference>
<comment type="subcellular location">
    <subcellularLocation>
        <location evidence="1">Nucleus</location>
    </subcellularLocation>
</comment>
<feature type="region of interest" description="Disordered" evidence="4">
    <location>
        <begin position="1086"/>
        <end position="1127"/>
    </location>
</feature>
<evidence type="ECO:0000256" key="2">
    <source>
        <dbReference type="ARBA" id="ARBA00022664"/>
    </source>
</evidence>
<dbReference type="STRING" id="764103.G7EB29"/>
<dbReference type="AlphaFoldDB" id="G7EB29"/>
<dbReference type="InterPro" id="IPR011989">
    <property type="entry name" value="ARM-like"/>
</dbReference>
<feature type="domain" description="Symplekin/Pta1 N-terminal" evidence="5">
    <location>
        <begin position="103"/>
        <end position="310"/>
    </location>
</feature>
<dbReference type="InterPro" id="IPR021850">
    <property type="entry name" value="Symplekin/Pta1"/>
</dbReference>
<accession>G7EB29</accession>
<evidence type="ECO:0000256" key="1">
    <source>
        <dbReference type="ARBA" id="ARBA00004123"/>
    </source>
</evidence>
<evidence type="ECO:0000256" key="4">
    <source>
        <dbReference type="SAM" id="MobiDB-lite"/>
    </source>
</evidence>
<dbReference type="eggNOG" id="KOG1895">
    <property type="taxonomic scope" value="Eukaryota"/>
</dbReference>
<evidence type="ECO:0000313" key="8">
    <source>
        <dbReference type="Proteomes" id="UP000009131"/>
    </source>
</evidence>
<evidence type="ECO:0000256" key="3">
    <source>
        <dbReference type="ARBA" id="ARBA00023242"/>
    </source>
</evidence>
<dbReference type="Pfam" id="PF12295">
    <property type="entry name" value="Symplekin_C"/>
    <property type="match status" value="1"/>
</dbReference>
<feature type="domain" description="Symplekin C-terminal" evidence="6">
    <location>
        <begin position="860"/>
        <end position="1054"/>
    </location>
</feature>
<dbReference type="InterPro" id="IPR016024">
    <property type="entry name" value="ARM-type_fold"/>
</dbReference>
<keyword evidence="2" id="KW-0507">mRNA processing</keyword>
<name>G7EB29_MIXOS</name>
<dbReference type="OMA" id="NVRYGIM"/>
<reference evidence="7 8" key="1">
    <citation type="journal article" date="2011" name="J. Gen. Appl. Microbiol.">
        <title>Draft genome sequencing of the enigmatic basidiomycete Mixia osmundae.</title>
        <authorList>
            <person name="Nishida H."/>
            <person name="Nagatsuka Y."/>
            <person name="Sugiyama J."/>
        </authorList>
    </citation>
    <scope>NUCLEOTIDE SEQUENCE [LARGE SCALE GENOMIC DNA]</scope>
    <source>
        <strain evidence="8">CBS 9802 / IAM 14324 / JCM 22182 / KY 12970</strain>
    </source>
</reference>
<dbReference type="InterPro" id="IPR022075">
    <property type="entry name" value="Symplekin_C"/>
</dbReference>
<sequence>MSDGLSLLSQALQQPRDSDQQVEALRRLRAALEENHGTLAIICPTLLPMLSTPIGRVLREWIQDLMTYIFCRASIMPEQKLQLANLALEALKETLRDPRREAQKTAIQCFATLYPLYLRSACDKRDGERWDKVIHLKNEILQIWTVGSTGVKIATTKVIQRIIQAQSRISNDPRMRRTEETSLASVPVNHPFLRPQTLEQEAQKLLEELIKTLFMTRTPDLISAIINALVLLAKARPLHGQLIVTTFTNWTPNALGNLSFTQVRSVEKTLRIALVHLSRVPSVTLYNPQILEYLEQQTSRMALAAEADQKRREDDAVRKRSRIADELSEASKRQKTAHTAAVPDRPARSTMDVFQSASQSSLASFDVTSLPFDTVVDLIIANFQVITDDTLTSSIDRIRQNLGADGRTRHAAAGPSEAAPVDPLKMEVGEDDLGMLPLARDAVEGSPEVEDAGLDTFELPAPSKLIQGAQEQILLNAAARICTAGASAMADPYGSAAAVSELWIPTLARLISRGFDSQGEYAQSLRQMLFDFVTADFSARIELARLWLNEEWFTYRPEPEVTISPYETWLNRLLSHAASNAQRSDEGHKSFSQFILDLPELPRSEFNRLEDMCRAPAQLKLGFTTLRELAALRPTLRPDALDVLLSLTTATDKLPRNAAIQTVRVWAPDVQPLADTVIQFALQLLARLDQSNAPPSEPDPVEQKPRIANEAGPTAINGSVDMEHDDEEKKPEIQQAQNARVVGAQIVDDLPYPSTSGEVVRHIELLLGLCIKSPELLTDLFVAYVKMAPMVQAAVEEAITGLIRHLGASHPRILDLIENPPAGSEPLVLRVLAIFTVKGKPPQELVDLIKSMAAEKELSPRFIVPILSELTKHEILTQLPRVMTLLGGKAPEKELIRAVLDAVVIRPPRDYGTVSTNVARVQQSELLTPVELLVLLHMQEKQIGLKATIEAIGLCFSMRDVFLPEVLAASMQQIMDEPQLPTLFMRTVIQSISVHKSLMSFVSNTLLARLVTKKIWETPQLWEGFIRCAKSIGPPSFGALLQLPRDQLKDLVAKQPTLRPALKDFVIKKVGSNKARVTLLLEALGEDPGTPQSVESPGATGMLSPSSDSQDRTPHTTGMRTPVPVAR</sequence>
<keyword evidence="8" id="KW-1185">Reference proteome</keyword>
<dbReference type="GO" id="GO:0005847">
    <property type="term" value="C:mRNA cleavage and polyadenylation specificity factor complex"/>
    <property type="evidence" value="ECO:0007669"/>
    <property type="project" value="TreeGrafter"/>
</dbReference>
<feature type="region of interest" description="Disordered" evidence="4">
    <location>
        <begin position="691"/>
        <end position="726"/>
    </location>
</feature>
<dbReference type="GO" id="GO:0006397">
    <property type="term" value="P:mRNA processing"/>
    <property type="evidence" value="ECO:0007669"/>
    <property type="project" value="UniProtKB-KW"/>
</dbReference>
<dbReference type="Gene3D" id="1.25.10.10">
    <property type="entry name" value="Leucine-rich Repeat Variant"/>
    <property type="match status" value="1"/>
</dbReference>
<dbReference type="FunCoup" id="G7EB29">
    <property type="interactions" value="350"/>
</dbReference>
<comment type="caution">
    <text evidence="7">The sequence shown here is derived from an EMBL/GenBank/DDBJ whole genome shotgun (WGS) entry which is preliminary data.</text>
</comment>
<proteinExistence type="predicted"/>
<dbReference type="InParanoid" id="G7EB29"/>